<proteinExistence type="predicted"/>
<name>A0A1N7JZV8_9BACL</name>
<dbReference type="Pfam" id="PF13560">
    <property type="entry name" value="HTH_31"/>
    <property type="match status" value="1"/>
</dbReference>
<dbReference type="STRING" id="252246.SAMN05421799_101269"/>
<reference evidence="5" key="1">
    <citation type="submission" date="2017-01" db="EMBL/GenBank/DDBJ databases">
        <authorList>
            <person name="Varghese N."/>
            <person name="Submissions S."/>
        </authorList>
    </citation>
    <scope>NUCLEOTIDE SEQUENCE [LARGE SCALE GENOMIC DNA]</scope>
    <source>
        <strain evidence="5">DSM 16176</strain>
    </source>
</reference>
<evidence type="ECO:0000256" key="2">
    <source>
        <dbReference type="SAM" id="MobiDB-lite"/>
    </source>
</evidence>
<dbReference type="Proteomes" id="UP000186156">
    <property type="component" value="Unassembled WGS sequence"/>
</dbReference>
<dbReference type="SUPFAM" id="SSF47413">
    <property type="entry name" value="lambda repressor-like DNA-binding domains"/>
    <property type="match status" value="1"/>
</dbReference>
<accession>A0A1N7JZV8</accession>
<dbReference type="Gene3D" id="1.10.260.40">
    <property type="entry name" value="lambda repressor-like DNA-binding domains"/>
    <property type="match status" value="1"/>
</dbReference>
<dbReference type="RefSeq" id="WP_076344274.1">
    <property type="nucleotide sequence ID" value="NZ_FTOO01000001.1"/>
</dbReference>
<dbReference type="EMBL" id="FTOO01000001">
    <property type="protein sequence ID" value="SIS54860.1"/>
    <property type="molecule type" value="Genomic_DNA"/>
</dbReference>
<dbReference type="GO" id="GO:0005829">
    <property type="term" value="C:cytosol"/>
    <property type="evidence" value="ECO:0007669"/>
    <property type="project" value="TreeGrafter"/>
</dbReference>
<dbReference type="InterPro" id="IPR001387">
    <property type="entry name" value="Cro/C1-type_HTH"/>
</dbReference>
<evidence type="ECO:0000256" key="1">
    <source>
        <dbReference type="ARBA" id="ARBA00023125"/>
    </source>
</evidence>
<feature type="compositionally biased region" description="Basic and acidic residues" evidence="2">
    <location>
        <begin position="147"/>
        <end position="164"/>
    </location>
</feature>
<dbReference type="SMART" id="SM00530">
    <property type="entry name" value="HTH_XRE"/>
    <property type="match status" value="1"/>
</dbReference>
<dbReference type="InterPro" id="IPR050807">
    <property type="entry name" value="TransReg_Diox_bact_type"/>
</dbReference>
<dbReference type="GO" id="GO:0003700">
    <property type="term" value="F:DNA-binding transcription factor activity"/>
    <property type="evidence" value="ECO:0007669"/>
    <property type="project" value="TreeGrafter"/>
</dbReference>
<keyword evidence="5" id="KW-1185">Reference proteome</keyword>
<gene>
    <name evidence="4" type="ORF">SAMN05421799_101269</name>
</gene>
<dbReference type="PANTHER" id="PTHR46797">
    <property type="entry name" value="HTH-TYPE TRANSCRIPTIONAL REGULATOR"/>
    <property type="match status" value="1"/>
</dbReference>
<organism evidence="4 5">
    <name type="scientific">Alicyclobacillus vulcanalis</name>
    <dbReference type="NCBI Taxonomy" id="252246"/>
    <lineage>
        <taxon>Bacteria</taxon>
        <taxon>Bacillati</taxon>
        <taxon>Bacillota</taxon>
        <taxon>Bacilli</taxon>
        <taxon>Bacillales</taxon>
        <taxon>Alicyclobacillaceae</taxon>
        <taxon>Alicyclobacillus</taxon>
    </lineage>
</organism>
<feature type="region of interest" description="Disordered" evidence="2">
    <location>
        <begin position="121"/>
        <end position="164"/>
    </location>
</feature>
<dbReference type="PROSITE" id="PS50943">
    <property type="entry name" value="HTH_CROC1"/>
    <property type="match status" value="1"/>
</dbReference>
<dbReference type="OrthoDB" id="2375916at2"/>
<evidence type="ECO:0000313" key="5">
    <source>
        <dbReference type="Proteomes" id="UP000186156"/>
    </source>
</evidence>
<dbReference type="GO" id="GO:0003677">
    <property type="term" value="F:DNA binding"/>
    <property type="evidence" value="ECO:0007669"/>
    <property type="project" value="UniProtKB-KW"/>
</dbReference>
<sequence>MSLGQRLRRLREERGLTLAQVAAAARISVSHLSAIENETRRNPSFHIVARLARVYGVPMDSLVEDEGKKAVAQPAASRGLEGPPTSYVEMARRLAEADALSHPARLLEVIAALLREREQAYEARQVDAPSAESPPGSTISEPPARTSEGERRAASAREGAEEED</sequence>
<dbReference type="PANTHER" id="PTHR46797:SF1">
    <property type="entry name" value="METHYLPHOSPHONATE SYNTHASE"/>
    <property type="match status" value="1"/>
</dbReference>
<dbReference type="InterPro" id="IPR010982">
    <property type="entry name" value="Lambda_DNA-bd_dom_sf"/>
</dbReference>
<evidence type="ECO:0000313" key="4">
    <source>
        <dbReference type="EMBL" id="SIS54860.1"/>
    </source>
</evidence>
<evidence type="ECO:0000259" key="3">
    <source>
        <dbReference type="PROSITE" id="PS50943"/>
    </source>
</evidence>
<protein>
    <submittedName>
        <fullName evidence="4">Transcriptional regulator, contains XRE-family HTH domain</fullName>
    </submittedName>
</protein>
<keyword evidence="1" id="KW-0238">DNA-binding</keyword>
<dbReference type="AlphaFoldDB" id="A0A1N7JZV8"/>
<feature type="domain" description="HTH cro/C1-type" evidence="3">
    <location>
        <begin position="7"/>
        <end position="62"/>
    </location>
</feature>
<dbReference type="CDD" id="cd00093">
    <property type="entry name" value="HTH_XRE"/>
    <property type="match status" value="1"/>
</dbReference>